<keyword evidence="2" id="KW-1185">Reference proteome</keyword>
<sequence length="326" mass="34633">EEKALMLPAVIQSKLVTRLKEGTEYAVVLSAVYPNVQTASAPKMTVRTPMPVAELPVGDDSYFDNRIQCNCSEEGMVACTRSVVQEVACSCFPSYAGRWCEACAPGFFRLGKACTACPCTNATSTGECVLAEPAQGDVGKEDGLGGGPPAVSCRSCLPGHRGPLCSACTAGYHWKGDRCEPINCLSFALCARDRDSPGCRDCDLVQNSLPPVAQKSSESALAAGAVPLVAVLATLFFLLAVTGAVTWYRCRLRKRTRAGLPFWSIELREDKSGQGPDCPYQHLDAASSRVVVQGHSDEDASANASTPKVTKESKTPSCKEAPLEDV</sequence>
<comment type="caution">
    <text evidence="1">The sequence shown here is derived from an EMBL/GenBank/DDBJ whole genome shotgun (WGS) entry which is preliminary data.</text>
</comment>
<proteinExistence type="predicted"/>
<dbReference type="EMBL" id="JABSTQ010009042">
    <property type="protein sequence ID" value="KAG0433624.1"/>
    <property type="molecule type" value="Genomic_DNA"/>
</dbReference>
<organism evidence="1 2">
    <name type="scientific">Ixodes persulcatus</name>
    <name type="common">Taiga tick</name>
    <dbReference type="NCBI Taxonomy" id="34615"/>
    <lineage>
        <taxon>Eukaryota</taxon>
        <taxon>Metazoa</taxon>
        <taxon>Ecdysozoa</taxon>
        <taxon>Arthropoda</taxon>
        <taxon>Chelicerata</taxon>
        <taxon>Arachnida</taxon>
        <taxon>Acari</taxon>
        <taxon>Parasitiformes</taxon>
        <taxon>Ixodida</taxon>
        <taxon>Ixodoidea</taxon>
        <taxon>Ixodidae</taxon>
        <taxon>Ixodinae</taxon>
        <taxon>Ixodes</taxon>
    </lineage>
</organism>
<dbReference type="Proteomes" id="UP000805193">
    <property type="component" value="Unassembled WGS sequence"/>
</dbReference>
<feature type="non-terminal residue" evidence="1">
    <location>
        <position position="1"/>
    </location>
</feature>
<evidence type="ECO:0000313" key="2">
    <source>
        <dbReference type="Proteomes" id="UP000805193"/>
    </source>
</evidence>
<protein>
    <submittedName>
        <fullName evidence="1">Uncharacterized protein</fullName>
    </submittedName>
</protein>
<gene>
    <name evidence="1" type="ORF">HPB47_019745</name>
</gene>
<reference evidence="1 2" key="1">
    <citation type="journal article" date="2020" name="Cell">
        <title>Large-Scale Comparative Analyses of Tick Genomes Elucidate Their Genetic Diversity and Vector Capacities.</title>
        <authorList>
            <consortium name="Tick Genome and Microbiome Consortium (TIGMIC)"/>
            <person name="Jia N."/>
            <person name="Wang J."/>
            <person name="Shi W."/>
            <person name="Du L."/>
            <person name="Sun Y."/>
            <person name="Zhan W."/>
            <person name="Jiang J.F."/>
            <person name="Wang Q."/>
            <person name="Zhang B."/>
            <person name="Ji P."/>
            <person name="Bell-Sakyi L."/>
            <person name="Cui X.M."/>
            <person name="Yuan T.T."/>
            <person name="Jiang B.G."/>
            <person name="Yang W.F."/>
            <person name="Lam T.T."/>
            <person name="Chang Q.C."/>
            <person name="Ding S.J."/>
            <person name="Wang X.J."/>
            <person name="Zhu J.G."/>
            <person name="Ruan X.D."/>
            <person name="Zhao L."/>
            <person name="Wei J.T."/>
            <person name="Ye R.Z."/>
            <person name="Que T.C."/>
            <person name="Du C.H."/>
            <person name="Zhou Y.H."/>
            <person name="Cheng J.X."/>
            <person name="Dai P.F."/>
            <person name="Guo W.B."/>
            <person name="Han X.H."/>
            <person name="Huang E.J."/>
            <person name="Li L.F."/>
            <person name="Wei W."/>
            <person name="Gao Y.C."/>
            <person name="Liu J.Z."/>
            <person name="Shao H.Z."/>
            <person name="Wang X."/>
            <person name="Wang C.C."/>
            <person name="Yang T.C."/>
            <person name="Huo Q.B."/>
            <person name="Li W."/>
            <person name="Chen H.Y."/>
            <person name="Chen S.E."/>
            <person name="Zhou L.G."/>
            <person name="Ni X.B."/>
            <person name="Tian J.H."/>
            <person name="Sheng Y."/>
            <person name="Liu T."/>
            <person name="Pan Y.S."/>
            <person name="Xia L.Y."/>
            <person name="Li J."/>
            <person name="Zhao F."/>
            <person name="Cao W.C."/>
        </authorList>
    </citation>
    <scope>NUCLEOTIDE SEQUENCE [LARGE SCALE GENOMIC DNA]</scope>
    <source>
        <strain evidence="1">Iper-2018</strain>
    </source>
</reference>
<name>A0AC60QJB2_IXOPE</name>
<accession>A0AC60QJB2</accession>
<evidence type="ECO:0000313" key="1">
    <source>
        <dbReference type="EMBL" id="KAG0433624.1"/>
    </source>
</evidence>